<dbReference type="PANTHER" id="PTHR43331">
    <property type="entry name" value="HOMOSERINE DEHYDROGENASE"/>
    <property type="match status" value="1"/>
</dbReference>
<evidence type="ECO:0000256" key="14">
    <source>
        <dbReference type="ARBA" id="ARBA00023167"/>
    </source>
</evidence>
<dbReference type="STRING" id="1236220.SAMN04488112_10498"/>
<organism evidence="21 22">
    <name type="scientific">Melghirimyces thermohalophilus</name>
    <dbReference type="NCBI Taxonomy" id="1236220"/>
    <lineage>
        <taxon>Bacteria</taxon>
        <taxon>Bacillati</taxon>
        <taxon>Bacillota</taxon>
        <taxon>Bacilli</taxon>
        <taxon>Bacillales</taxon>
        <taxon>Thermoactinomycetaceae</taxon>
        <taxon>Melghirimyces</taxon>
    </lineage>
</organism>
<dbReference type="InterPro" id="IPR005106">
    <property type="entry name" value="Asp/hSer_DH_NAD-bd"/>
</dbReference>
<evidence type="ECO:0000256" key="16">
    <source>
        <dbReference type="PIRSR" id="PIRSR000098-1"/>
    </source>
</evidence>
<keyword evidence="11 18" id="KW-0560">Oxidoreductase</keyword>
<dbReference type="PIRSF" id="PIRSF000098">
    <property type="entry name" value="Homoser_dehydrog"/>
    <property type="match status" value="1"/>
</dbReference>
<evidence type="ECO:0000256" key="4">
    <source>
        <dbReference type="ARBA" id="ARBA00006753"/>
    </source>
</evidence>
<feature type="binding site" evidence="17">
    <location>
        <begin position="11"/>
        <end position="18"/>
    </location>
    <ligand>
        <name>NADP(+)</name>
        <dbReference type="ChEBI" id="CHEBI:58349"/>
    </ligand>
</feature>
<reference evidence="21 22" key="1">
    <citation type="submission" date="2016-10" db="EMBL/GenBank/DDBJ databases">
        <authorList>
            <person name="de Groot N.N."/>
        </authorList>
    </citation>
    <scope>NUCLEOTIDE SEQUENCE [LARGE SCALE GENOMIC DNA]</scope>
    <source>
        <strain evidence="21 22">DSM 45514</strain>
    </source>
</reference>
<dbReference type="EMBL" id="FMZA01000004">
    <property type="protein sequence ID" value="SDC19680.1"/>
    <property type="molecule type" value="Genomic_DNA"/>
</dbReference>
<evidence type="ECO:0000256" key="19">
    <source>
        <dbReference type="RuleBase" id="RU004171"/>
    </source>
</evidence>
<keyword evidence="8 18" id="KW-0791">Threonine biosynthesis</keyword>
<sequence>MVDEPIRVGLMGLGTVGTGVVRLIEEHQEDLVHQTGKPIAIEKILVRDLLKERPLAVDPDLLTNRPEEIVQNDRVDLVVEVMGGIEPTRGYLREALENGKHVVTANKDLMAAHGAELLSIAAQRNCDVYYEASVAGGIPILRALVEGFSSDRITRIVGIVNGTTNYILTEMARKGTPFEEALARAQELGYAEADPTADVEGLDAARKMAILGNLGFHTNLSLEEVSVRGVSDVTPADVHFAEQLGYVLKLVGIAGLDKEKVEASVQPVLLPRSHPLASVDGVFNAVCVYGEAVGETMFYGPGAGELPTATAVVSDLVTVANNMQLGVTGRSTVTPYREKRMKGADEVFSKHFLRVRVEDEAGVLASLTQIFAEAGVSLEKVLQVPHCEDGEAEIVLITHTASQYQLKDVQFRMEELPAVRRLMSYYRVEGGEQ</sequence>
<dbReference type="SUPFAM" id="SSF51735">
    <property type="entry name" value="NAD(P)-binding Rossmann-fold domains"/>
    <property type="match status" value="1"/>
</dbReference>
<dbReference type="SUPFAM" id="SSF55021">
    <property type="entry name" value="ACT-like"/>
    <property type="match status" value="1"/>
</dbReference>
<dbReference type="Gene3D" id="3.30.360.10">
    <property type="entry name" value="Dihydrodipicolinate Reductase, domain 2"/>
    <property type="match status" value="1"/>
</dbReference>
<evidence type="ECO:0000256" key="12">
    <source>
        <dbReference type="ARBA" id="ARBA00023027"/>
    </source>
</evidence>
<evidence type="ECO:0000256" key="11">
    <source>
        <dbReference type="ARBA" id="ARBA00023002"/>
    </source>
</evidence>
<dbReference type="InterPro" id="IPR001342">
    <property type="entry name" value="HDH_cat"/>
</dbReference>
<evidence type="ECO:0000256" key="2">
    <source>
        <dbReference type="ARBA" id="ARBA00005056"/>
    </source>
</evidence>
<evidence type="ECO:0000256" key="6">
    <source>
        <dbReference type="ARBA" id="ARBA00013376"/>
    </source>
</evidence>
<dbReference type="PROSITE" id="PS51671">
    <property type="entry name" value="ACT"/>
    <property type="match status" value="1"/>
</dbReference>
<evidence type="ECO:0000256" key="1">
    <source>
        <dbReference type="ARBA" id="ARBA00001920"/>
    </source>
</evidence>
<dbReference type="CDD" id="cd04881">
    <property type="entry name" value="ACT_HSDH-Hom"/>
    <property type="match status" value="1"/>
</dbReference>
<evidence type="ECO:0000256" key="17">
    <source>
        <dbReference type="PIRSR" id="PIRSR000098-2"/>
    </source>
</evidence>
<dbReference type="InterPro" id="IPR002912">
    <property type="entry name" value="ACT_dom"/>
</dbReference>
<dbReference type="FunFam" id="3.30.360.10:FF:000005">
    <property type="entry name" value="Homoserine dehydrogenase"/>
    <property type="match status" value="1"/>
</dbReference>
<evidence type="ECO:0000259" key="20">
    <source>
        <dbReference type="PROSITE" id="PS51671"/>
    </source>
</evidence>
<comment type="pathway">
    <text evidence="3 18">Amino-acid biosynthesis; L-methionine biosynthesis via de novo pathway; L-homoserine from L-aspartate: step 3/3.</text>
</comment>
<dbReference type="GO" id="GO:0009086">
    <property type="term" value="P:methionine biosynthetic process"/>
    <property type="evidence" value="ECO:0007669"/>
    <property type="project" value="UniProtKB-KW"/>
</dbReference>
<keyword evidence="12" id="KW-0520">NAD</keyword>
<dbReference type="InterPro" id="IPR016204">
    <property type="entry name" value="HDH"/>
</dbReference>
<evidence type="ECO:0000313" key="21">
    <source>
        <dbReference type="EMBL" id="SDC19680.1"/>
    </source>
</evidence>
<comment type="similarity">
    <text evidence="4 19">Belongs to the homoserine dehydrogenase family.</text>
</comment>
<dbReference type="InterPro" id="IPR019811">
    <property type="entry name" value="HDH_CS"/>
</dbReference>
<dbReference type="Proteomes" id="UP000199387">
    <property type="component" value="Unassembled WGS sequence"/>
</dbReference>
<gene>
    <name evidence="21" type="ORF">SAMN04488112_10498</name>
</gene>
<evidence type="ECO:0000256" key="3">
    <source>
        <dbReference type="ARBA" id="ARBA00005062"/>
    </source>
</evidence>
<proteinExistence type="inferred from homology"/>
<evidence type="ECO:0000256" key="8">
    <source>
        <dbReference type="ARBA" id="ARBA00022697"/>
    </source>
</evidence>
<feature type="active site" description="Proton donor" evidence="16">
    <location>
        <position position="207"/>
    </location>
</feature>
<dbReference type="NCBIfam" id="NF004976">
    <property type="entry name" value="PRK06349.1"/>
    <property type="match status" value="1"/>
</dbReference>
<keyword evidence="9" id="KW-0479">Metal-binding</keyword>
<dbReference type="Pfam" id="PF00742">
    <property type="entry name" value="Homoserine_dh"/>
    <property type="match status" value="1"/>
</dbReference>
<dbReference type="InterPro" id="IPR045865">
    <property type="entry name" value="ACT-like_dom_sf"/>
</dbReference>
<dbReference type="GO" id="GO:0009088">
    <property type="term" value="P:threonine biosynthetic process"/>
    <property type="evidence" value="ECO:0007669"/>
    <property type="project" value="UniProtKB-UniPathway"/>
</dbReference>
<dbReference type="UniPathway" id="UPA00050">
    <property type="reaction ID" value="UER00063"/>
</dbReference>
<dbReference type="AlphaFoldDB" id="A0A1G6JLR3"/>
<keyword evidence="10 17" id="KW-0521">NADP</keyword>
<keyword evidence="14 18" id="KW-0486">Methionine biosynthesis</keyword>
<name>A0A1G6JLR3_9BACL</name>
<feature type="domain" description="ACT" evidence="20">
    <location>
        <begin position="352"/>
        <end position="427"/>
    </location>
</feature>
<dbReference type="GO" id="GO:0050661">
    <property type="term" value="F:NADP binding"/>
    <property type="evidence" value="ECO:0007669"/>
    <property type="project" value="InterPro"/>
</dbReference>
<comment type="pathway">
    <text evidence="2 18">Amino-acid biosynthesis; L-threonine biosynthesis; L-threonine from L-aspartate: step 3/5.</text>
</comment>
<dbReference type="EC" id="1.1.1.3" evidence="5 18"/>
<dbReference type="UniPathway" id="UPA00051">
    <property type="reaction ID" value="UER00465"/>
</dbReference>
<evidence type="ECO:0000313" key="22">
    <source>
        <dbReference type="Proteomes" id="UP000199387"/>
    </source>
</evidence>
<dbReference type="GO" id="GO:0004412">
    <property type="term" value="F:homoserine dehydrogenase activity"/>
    <property type="evidence" value="ECO:0007669"/>
    <property type="project" value="UniProtKB-EC"/>
</dbReference>
<dbReference type="Pfam" id="PF03447">
    <property type="entry name" value="NAD_binding_3"/>
    <property type="match status" value="1"/>
</dbReference>
<comment type="cofactor">
    <cofactor evidence="1">
        <name>a metal cation</name>
        <dbReference type="ChEBI" id="CHEBI:25213"/>
    </cofactor>
</comment>
<comment type="catalytic activity">
    <reaction evidence="15">
        <text>L-homoserine + NADP(+) = L-aspartate 4-semialdehyde + NADPH + H(+)</text>
        <dbReference type="Rhea" id="RHEA:15761"/>
        <dbReference type="ChEBI" id="CHEBI:15378"/>
        <dbReference type="ChEBI" id="CHEBI:57476"/>
        <dbReference type="ChEBI" id="CHEBI:57783"/>
        <dbReference type="ChEBI" id="CHEBI:58349"/>
        <dbReference type="ChEBI" id="CHEBI:537519"/>
        <dbReference type="EC" id="1.1.1.3"/>
    </reaction>
    <physiologicalReaction direction="right-to-left" evidence="15">
        <dbReference type="Rhea" id="RHEA:15763"/>
    </physiologicalReaction>
</comment>
<dbReference type="Pfam" id="PF01842">
    <property type="entry name" value="ACT"/>
    <property type="match status" value="1"/>
</dbReference>
<dbReference type="Gene3D" id="3.30.70.260">
    <property type="match status" value="1"/>
</dbReference>
<evidence type="ECO:0000256" key="15">
    <source>
        <dbReference type="ARBA" id="ARBA00048841"/>
    </source>
</evidence>
<accession>A0A1G6JLR3</accession>
<keyword evidence="22" id="KW-1185">Reference proteome</keyword>
<dbReference type="GO" id="GO:0046872">
    <property type="term" value="F:metal ion binding"/>
    <property type="evidence" value="ECO:0007669"/>
    <property type="project" value="UniProtKB-KW"/>
</dbReference>
<dbReference type="Gene3D" id="3.40.50.720">
    <property type="entry name" value="NAD(P)-binding Rossmann-like Domain"/>
    <property type="match status" value="1"/>
</dbReference>
<evidence type="ECO:0000256" key="10">
    <source>
        <dbReference type="ARBA" id="ARBA00022857"/>
    </source>
</evidence>
<protein>
    <recommendedName>
        <fullName evidence="6 18">Homoserine dehydrogenase</fullName>
        <ecNumber evidence="5 18">1.1.1.3</ecNumber>
    </recommendedName>
</protein>
<evidence type="ECO:0000256" key="5">
    <source>
        <dbReference type="ARBA" id="ARBA00013213"/>
    </source>
</evidence>
<evidence type="ECO:0000256" key="13">
    <source>
        <dbReference type="ARBA" id="ARBA00023053"/>
    </source>
</evidence>
<dbReference type="InterPro" id="IPR036291">
    <property type="entry name" value="NAD(P)-bd_dom_sf"/>
</dbReference>
<dbReference type="PROSITE" id="PS01042">
    <property type="entry name" value="HOMOSER_DHGENASE"/>
    <property type="match status" value="1"/>
</dbReference>
<feature type="binding site" evidence="17">
    <location>
        <position position="192"/>
    </location>
    <ligand>
        <name>L-homoserine</name>
        <dbReference type="ChEBI" id="CHEBI:57476"/>
    </ligand>
</feature>
<keyword evidence="7 18" id="KW-0028">Amino-acid biosynthesis</keyword>
<dbReference type="PANTHER" id="PTHR43331:SF1">
    <property type="entry name" value="HOMOSERINE DEHYDROGENASE"/>
    <property type="match status" value="1"/>
</dbReference>
<dbReference type="SUPFAM" id="SSF55347">
    <property type="entry name" value="Glyceraldehyde-3-phosphate dehydrogenase-like, C-terminal domain"/>
    <property type="match status" value="1"/>
</dbReference>
<evidence type="ECO:0000256" key="9">
    <source>
        <dbReference type="ARBA" id="ARBA00022723"/>
    </source>
</evidence>
<dbReference type="FunFam" id="3.40.50.720:FF:000062">
    <property type="entry name" value="Homoserine dehydrogenase"/>
    <property type="match status" value="1"/>
</dbReference>
<keyword evidence="13" id="KW-0915">Sodium</keyword>
<evidence type="ECO:0000256" key="18">
    <source>
        <dbReference type="RuleBase" id="RU000579"/>
    </source>
</evidence>
<evidence type="ECO:0000256" key="7">
    <source>
        <dbReference type="ARBA" id="ARBA00022605"/>
    </source>
</evidence>
<feature type="binding site" evidence="17">
    <location>
        <position position="107"/>
    </location>
    <ligand>
        <name>NADPH</name>
        <dbReference type="ChEBI" id="CHEBI:57783"/>
    </ligand>
</feature>